<dbReference type="HOGENOM" id="CLU_909535_0_0_1"/>
<dbReference type="KEGG" id="mlr:MELLADRAFT_104023"/>
<dbReference type="VEuPathDB" id="FungiDB:MELLADRAFT_104023"/>
<organism evidence="3">
    <name type="scientific">Melampsora larici-populina (strain 98AG31 / pathotype 3-4-7)</name>
    <name type="common">Poplar leaf rust fungus</name>
    <dbReference type="NCBI Taxonomy" id="747676"/>
    <lineage>
        <taxon>Eukaryota</taxon>
        <taxon>Fungi</taxon>
        <taxon>Dikarya</taxon>
        <taxon>Basidiomycota</taxon>
        <taxon>Pucciniomycotina</taxon>
        <taxon>Pucciniomycetes</taxon>
        <taxon>Pucciniales</taxon>
        <taxon>Melampsoraceae</taxon>
        <taxon>Melampsora</taxon>
    </lineage>
</organism>
<evidence type="ECO:0000313" key="2">
    <source>
        <dbReference type="EMBL" id="EGG09639.1"/>
    </source>
</evidence>
<keyword evidence="3" id="KW-1185">Reference proteome</keyword>
<dbReference type="AlphaFoldDB" id="F4RDB1"/>
<dbReference type="GeneID" id="18922138"/>
<reference evidence="3" key="1">
    <citation type="journal article" date="2011" name="Proc. Natl. Acad. Sci. U.S.A.">
        <title>Obligate biotrophy features unraveled by the genomic analysis of rust fungi.</title>
        <authorList>
            <person name="Duplessis S."/>
            <person name="Cuomo C.A."/>
            <person name="Lin Y.-C."/>
            <person name="Aerts A."/>
            <person name="Tisserant E."/>
            <person name="Veneault-Fourrey C."/>
            <person name="Joly D.L."/>
            <person name="Hacquard S."/>
            <person name="Amselem J."/>
            <person name="Cantarel B.L."/>
            <person name="Chiu R."/>
            <person name="Coutinho P.M."/>
            <person name="Feau N."/>
            <person name="Field M."/>
            <person name="Frey P."/>
            <person name="Gelhaye E."/>
            <person name="Goldberg J."/>
            <person name="Grabherr M.G."/>
            <person name="Kodira C.D."/>
            <person name="Kohler A."/>
            <person name="Kuees U."/>
            <person name="Lindquist E.A."/>
            <person name="Lucas S.M."/>
            <person name="Mago R."/>
            <person name="Mauceli E."/>
            <person name="Morin E."/>
            <person name="Murat C."/>
            <person name="Pangilinan J.L."/>
            <person name="Park R."/>
            <person name="Pearson M."/>
            <person name="Quesneville H."/>
            <person name="Rouhier N."/>
            <person name="Sakthikumar S."/>
            <person name="Salamov A.A."/>
            <person name="Schmutz J."/>
            <person name="Selles B."/>
            <person name="Shapiro H."/>
            <person name="Tanguay P."/>
            <person name="Tuskan G.A."/>
            <person name="Henrissat B."/>
            <person name="Van de Peer Y."/>
            <person name="Rouze P."/>
            <person name="Ellis J.G."/>
            <person name="Dodds P.N."/>
            <person name="Schein J.E."/>
            <person name="Zhong S."/>
            <person name="Hamelin R.C."/>
            <person name="Grigoriev I.V."/>
            <person name="Szabo L.J."/>
            <person name="Martin F."/>
        </authorList>
    </citation>
    <scope>NUCLEOTIDE SEQUENCE [LARGE SCALE GENOMIC DNA]</scope>
    <source>
        <strain evidence="3">98AG31 / pathotype 3-4-7</strain>
    </source>
</reference>
<feature type="compositionally biased region" description="Polar residues" evidence="1">
    <location>
        <begin position="91"/>
        <end position="100"/>
    </location>
</feature>
<sequence>MPLTSKDVTMTDVPSERLNGALEKITTNNHPESQEFTRIKKWNTTQNMCTILPTLCEHLPQKASDQILKFALPKSSRGGVTESLGTREDTSSQYTYNPQKNEGIDYESRVRLLNRMNEMSKQIFVIATDIHKMKKKKSSIIPLSRWVNQLDSVDLDNVKYNIKCKGVSNSTVIYQAKESKKKTKLACGQIEEIFTILVEVEGKDQFQLWFEITRFDDLTPTHQKVHGLTNWPHAKMTLVYKRQNKKDLIRAEELISHVSLWETPDNCFGIKESTLLVTELFKKICTGN</sequence>
<accession>F4RDB1</accession>
<evidence type="ECO:0000313" key="3">
    <source>
        <dbReference type="Proteomes" id="UP000001072"/>
    </source>
</evidence>
<dbReference type="RefSeq" id="XP_007407366.1">
    <property type="nucleotide sequence ID" value="XM_007407304.1"/>
</dbReference>
<gene>
    <name evidence="2" type="ORF">MELLADRAFT_104023</name>
</gene>
<evidence type="ECO:0000256" key="1">
    <source>
        <dbReference type="SAM" id="MobiDB-lite"/>
    </source>
</evidence>
<feature type="region of interest" description="Disordered" evidence="1">
    <location>
        <begin position="76"/>
        <end position="100"/>
    </location>
</feature>
<dbReference type="InParanoid" id="F4RDB1"/>
<dbReference type="EMBL" id="GL883097">
    <property type="protein sequence ID" value="EGG09639.1"/>
    <property type="molecule type" value="Genomic_DNA"/>
</dbReference>
<protein>
    <submittedName>
        <fullName evidence="2">Uncharacterized protein</fullName>
    </submittedName>
</protein>
<name>F4RDB1_MELLP</name>
<proteinExistence type="predicted"/>
<dbReference type="Proteomes" id="UP000001072">
    <property type="component" value="Unassembled WGS sequence"/>
</dbReference>